<sequence length="149" mass="17515">MLEPRVILKPIIKKINFDLKGKLLREYVGNYSIEMEWFVFDRNDLDNPKFSYNTKLGGYRLKNNYNLLLHDLVYFSQLELLKNEDLYQKFLEIENSYLKETIGNELKINVLCEEKYQENEISGYLDSVVTIESGNSFGSGFLSIMKGIF</sequence>
<evidence type="ECO:0000313" key="1">
    <source>
        <dbReference type="EMBL" id="QYS89594.1"/>
    </source>
</evidence>
<proteinExistence type="predicted"/>
<gene>
    <name evidence="1" type="ORF">JJC05_04825</name>
</gene>
<reference evidence="1" key="1">
    <citation type="submission" date="2020-12" db="EMBL/GenBank/DDBJ databases">
        <title>Genome sequencing of genetic groups of Flavobacterium columnare.</title>
        <authorList>
            <person name="Waldbieser G.C."/>
            <person name="Griffin M.J."/>
            <person name="LaFrentz B.R."/>
        </authorList>
    </citation>
    <scope>NUCLEOTIDE SEQUENCE</scope>
    <source>
        <strain evidence="1">90-106</strain>
    </source>
</reference>
<dbReference type="KEGG" id="fdv:JJC05_04825"/>
<dbReference type="EMBL" id="CP067378">
    <property type="protein sequence ID" value="QYS89594.1"/>
    <property type="molecule type" value="Genomic_DNA"/>
</dbReference>
<dbReference type="AlphaFoldDB" id="A0A8G0P845"/>
<protein>
    <submittedName>
        <fullName evidence="1">Uncharacterized protein</fullName>
    </submittedName>
</protein>
<dbReference type="Proteomes" id="UP000824721">
    <property type="component" value="Chromosome"/>
</dbReference>
<name>A0A8G0P845_9FLAO</name>
<organism evidence="1">
    <name type="scientific">Flavobacterium columnare</name>
    <dbReference type="NCBI Taxonomy" id="996"/>
    <lineage>
        <taxon>Bacteria</taxon>
        <taxon>Pseudomonadati</taxon>
        <taxon>Bacteroidota</taxon>
        <taxon>Flavobacteriia</taxon>
        <taxon>Flavobacteriales</taxon>
        <taxon>Flavobacteriaceae</taxon>
        <taxon>Flavobacterium</taxon>
    </lineage>
</organism>
<accession>A0A8G0P845</accession>